<organism evidence="3 4">
    <name type="scientific">Hydatigena taeniaeformis</name>
    <name type="common">Feline tapeworm</name>
    <name type="synonym">Taenia taeniaeformis</name>
    <dbReference type="NCBI Taxonomy" id="6205"/>
    <lineage>
        <taxon>Eukaryota</taxon>
        <taxon>Metazoa</taxon>
        <taxon>Spiralia</taxon>
        <taxon>Lophotrochozoa</taxon>
        <taxon>Platyhelminthes</taxon>
        <taxon>Cestoda</taxon>
        <taxon>Eucestoda</taxon>
        <taxon>Cyclophyllidea</taxon>
        <taxon>Taeniidae</taxon>
        <taxon>Hydatigera</taxon>
    </lineage>
</organism>
<dbReference type="SMART" id="SM00293">
    <property type="entry name" value="PWWP"/>
    <property type="match status" value="1"/>
</dbReference>
<name>A0A3P7G4L2_HYDTA</name>
<gene>
    <name evidence="3" type="ORF">TTAC_LOCUS11324</name>
</gene>
<reference evidence="3 4" key="1">
    <citation type="submission" date="2018-11" db="EMBL/GenBank/DDBJ databases">
        <authorList>
            <consortium name="Pathogen Informatics"/>
        </authorList>
    </citation>
    <scope>NUCLEOTIDE SEQUENCE [LARGE SCALE GENOMIC DNA]</scope>
</reference>
<protein>
    <recommendedName>
        <fullName evidence="2">PWWP domain-containing protein</fullName>
    </recommendedName>
</protein>
<feature type="domain" description="PWWP" evidence="2">
    <location>
        <begin position="90"/>
        <end position="206"/>
    </location>
</feature>
<feature type="compositionally biased region" description="Polar residues" evidence="1">
    <location>
        <begin position="57"/>
        <end position="78"/>
    </location>
</feature>
<feature type="compositionally biased region" description="Basic residues" evidence="1">
    <location>
        <begin position="41"/>
        <end position="56"/>
    </location>
</feature>
<accession>A0A3P7G4L2</accession>
<dbReference type="EMBL" id="UYWX01023642">
    <property type="protein sequence ID" value="VDM36304.1"/>
    <property type="molecule type" value="Genomic_DNA"/>
</dbReference>
<dbReference type="OrthoDB" id="20839at2759"/>
<dbReference type="CDD" id="cd05839">
    <property type="entry name" value="PWWP_BRPF"/>
    <property type="match status" value="1"/>
</dbReference>
<evidence type="ECO:0000256" key="1">
    <source>
        <dbReference type="SAM" id="MobiDB-lite"/>
    </source>
</evidence>
<evidence type="ECO:0000259" key="2">
    <source>
        <dbReference type="PROSITE" id="PS50812"/>
    </source>
</evidence>
<keyword evidence="4" id="KW-1185">Reference proteome</keyword>
<evidence type="ECO:0000313" key="4">
    <source>
        <dbReference type="Proteomes" id="UP000274429"/>
    </source>
</evidence>
<proteinExistence type="predicted"/>
<dbReference type="AlphaFoldDB" id="A0A3P7G4L2"/>
<evidence type="ECO:0000313" key="3">
    <source>
        <dbReference type="EMBL" id="VDM36304.1"/>
    </source>
</evidence>
<dbReference type="PROSITE" id="PS50812">
    <property type="entry name" value="PWWP"/>
    <property type="match status" value="1"/>
</dbReference>
<dbReference type="Proteomes" id="UP000274429">
    <property type="component" value="Unassembled WGS sequence"/>
</dbReference>
<dbReference type="InterPro" id="IPR000313">
    <property type="entry name" value="PWWP_dom"/>
</dbReference>
<dbReference type="Pfam" id="PF00855">
    <property type="entry name" value="PWWP"/>
    <property type="match status" value="1"/>
</dbReference>
<sequence>MPSLKSVVRSAARKSNNRSVHGQGWTLSKFMSLKNPGQSAVRKRKPSKKGRQRRSMPKTNTQQAGSESASLPVQSLPQTKPHMDDRNFEHLDLVWAKCRGSPWYPAMVINPAAPTKEYNQNGVPIPVPPESVLNVGSSAAVPFQTGPLRVTDAAMSPNSNTASPSPLPVNANTLPPASPTFLVLFFDGKRTWQWLPYDKLLPLATSTAIDEEKLHEAKRSKLRQSVVKAYGRAIEHYCKVNGRPCPFSDGDTDEVAAFRK</sequence>
<feature type="region of interest" description="Disordered" evidence="1">
    <location>
        <begin position="1"/>
        <end position="84"/>
    </location>
</feature>
<dbReference type="Gene3D" id="2.30.30.140">
    <property type="match status" value="1"/>
</dbReference>
<dbReference type="SUPFAM" id="SSF63748">
    <property type="entry name" value="Tudor/PWWP/MBT"/>
    <property type="match status" value="1"/>
</dbReference>